<protein>
    <submittedName>
        <fullName evidence="1">Uncharacterized protein</fullName>
    </submittedName>
</protein>
<proteinExistence type="predicted"/>
<dbReference type="AlphaFoldDB" id="X1NAJ9"/>
<feature type="non-terminal residue" evidence="1">
    <location>
        <position position="1"/>
    </location>
</feature>
<evidence type="ECO:0000313" key="1">
    <source>
        <dbReference type="EMBL" id="GAI15674.1"/>
    </source>
</evidence>
<dbReference type="EMBL" id="BARV01010734">
    <property type="protein sequence ID" value="GAI15674.1"/>
    <property type="molecule type" value="Genomic_DNA"/>
</dbReference>
<gene>
    <name evidence="1" type="ORF">S06H3_20669</name>
</gene>
<accession>X1NAJ9</accession>
<feature type="non-terminal residue" evidence="1">
    <location>
        <position position="270"/>
    </location>
</feature>
<sequence length="270" mass="31098">GYLSNYIVPAQEWGIIGEPGNYRVDFYHNSQLISSAAFIIESPELEITGVVLSSEIDEASQPTAVTESFYPDDIIYTLLRLNCQIEGETVGVKWYRGEDELLGQKEFTVDKNYYLPDYIVFEITNDELWPVDSYRIEVFRNGLMDSEYHYEVVEVEKEVPDATFSLGNVYQNEEYKFSVCYPDDWKSEEKSEEKKSEAGLEVDFIPAYDNINVIIYMRVLKEGYFPSEENYSDFSDQLLNGLVASNDTPDVKKSESTGEVGDVIYRQINY</sequence>
<comment type="caution">
    <text evidence="1">The sequence shown here is derived from an EMBL/GenBank/DDBJ whole genome shotgun (WGS) entry which is preliminary data.</text>
</comment>
<organism evidence="1">
    <name type="scientific">marine sediment metagenome</name>
    <dbReference type="NCBI Taxonomy" id="412755"/>
    <lineage>
        <taxon>unclassified sequences</taxon>
        <taxon>metagenomes</taxon>
        <taxon>ecological metagenomes</taxon>
    </lineage>
</organism>
<name>X1NAJ9_9ZZZZ</name>
<reference evidence="1" key="1">
    <citation type="journal article" date="2014" name="Front. Microbiol.">
        <title>High frequency of phylogenetically diverse reductive dehalogenase-homologous genes in deep subseafloor sedimentary metagenomes.</title>
        <authorList>
            <person name="Kawai M."/>
            <person name="Futagami T."/>
            <person name="Toyoda A."/>
            <person name="Takaki Y."/>
            <person name="Nishi S."/>
            <person name="Hori S."/>
            <person name="Arai W."/>
            <person name="Tsubouchi T."/>
            <person name="Morono Y."/>
            <person name="Uchiyama I."/>
            <person name="Ito T."/>
            <person name="Fujiyama A."/>
            <person name="Inagaki F."/>
            <person name="Takami H."/>
        </authorList>
    </citation>
    <scope>NUCLEOTIDE SEQUENCE</scope>
    <source>
        <strain evidence="1">Expedition CK06-06</strain>
    </source>
</reference>